<dbReference type="SMART" id="SM00034">
    <property type="entry name" value="CLECT"/>
    <property type="match status" value="1"/>
</dbReference>
<dbReference type="Pfam" id="PF00059">
    <property type="entry name" value="Lectin_C"/>
    <property type="match status" value="2"/>
</dbReference>
<keyword evidence="4" id="KW-1185">Reference proteome</keyword>
<accession>A0A3Q2CEC4</accession>
<sequence>MVKKGRSKLMLLVLFMLVFWLEAKIPKTITIPSQTLTWHLARKYCQNNYIDMVTWDTVDMDLVTDWLVSKSHETVWIGLQEDPEHPSIWRMIDVRTGNGLTGDDVSNSTNWASPPQSGAGCGSYNTTDRKWHSTVCSERLNWMCYDDKLVLVKENKMWEDAMNHCKSMSSESNKCDLVSMSGSSDFDYVRNRIYGATSDQVWIGLRFLGGEWWWSDGEMLDQEATLPGCPSKWKHCGTVSNHNKENWITRDCSEKRNFMCHCKAVA</sequence>
<dbReference type="Proteomes" id="UP000265020">
    <property type="component" value="Unassembled WGS sequence"/>
</dbReference>
<organism evidence="3 4">
    <name type="scientific">Cyprinodon variegatus</name>
    <name type="common">Sheepshead minnow</name>
    <dbReference type="NCBI Taxonomy" id="28743"/>
    <lineage>
        <taxon>Eukaryota</taxon>
        <taxon>Metazoa</taxon>
        <taxon>Chordata</taxon>
        <taxon>Craniata</taxon>
        <taxon>Vertebrata</taxon>
        <taxon>Euteleostomi</taxon>
        <taxon>Actinopterygii</taxon>
        <taxon>Neopterygii</taxon>
        <taxon>Teleostei</taxon>
        <taxon>Neoteleostei</taxon>
        <taxon>Acanthomorphata</taxon>
        <taxon>Ovalentaria</taxon>
        <taxon>Atherinomorphae</taxon>
        <taxon>Cyprinodontiformes</taxon>
        <taxon>Cyprinodontidae</taxon>
        <taxon>Cyprinodon</taxon>
    </lineage>
</organism>
<keyword evidence="1" id="KW-0732">Signal</keyword>
<dbReference type="Ensembl" id="ENSCVAT00000010312.1">
    <property type="protein sequence ID" value="ENSCVAP00000003277.1"/>
    <property type="gene ID" value="ENSCVAG00000004440.1"/>
</dbReference>
<feature type="domain" description="C-type lectin" evidence="2">
    <location>
        <begin position="37"/>
        <end position="145"/>
    </location>
</feature>
<evidence type="ECO:0000256" key="1">
    <source>
        <dbReference type="SAM" id="SignalP"/>
    </source>
</evidence>
<proteinExistence type="predicted"/>
<dbReference type="InterPro" id="IPR016187">
    <property type="entry name" value="CTDL_fold"/>
</dbReference>
<dbReference type="PANTHER" id="PTHR45784:SF8">
    <property type="entry name" value="C-TYPE MANNOSE RECEPTOR 2-RELATED"/>
    <property type="match status" value="1"/>
</dbReference>
<dbReference type="CDD" id="cd00037">
    <property type="entry name" value="CLECT"/>
    <property type="match status" value="2"/>
</dbReference>
<dbReference type="InterPro" id="IPR016186">
    <property type="entry name" value="C-type_lectin-like/link_sf"/>
</dbReference>
<dbReference type="OrthoDB" id="8935730at2759"/>
<dbReference type="PANTHER" id="PTHR45784">
    <property type="entry name" value="C-TYPE LECTIN DOMAIN FAMILY 20 MEMBER A-RELATED"/>
    <property type="match status" value="1"/>
</dbReference>
<feature type="domain" description="C-type lectin" evidence="2">
    <location>
        <begin position="140"/>
        <end position="261"/>
    </location>
</feature>
<evidence type="ECO:0000313" key="4">
    <source>
        <dbReference type="Proteomes" id="UP000265020"/>
    </source>
</evidence>
<dbReference type="RefSeq" id="XP_015259146.1">
    <property type="nucleotide sequence ID" value="XM_015403660.1"/>
</dbReference>
<protein>
    <submittedName>
        <fullName evidence="3">Macrophage mannose receptor 1-like</fullName>
    </submittedName>
</protein>
<name>A0A3Q2CEC4_CYPVA</name>
<dbReference type="KEGG" id="cvg:107103826"/>
<evidence type="ECO:0000259" key="2">
    <source>
        <dbReference type="PROSITE" id="PS50041"/>
    </source>
</evidence>
<dbReference type="InterPro" id="IPR001304">
    <property type="entry name" value="C-type_lectin-like"/>
</dbReference>
<feature type="chain" id="PRO_5018582236" evidence="1">
    <location>
        <begin position="24"/>
        <end position="266"/>
    </location>
</feature>
<dbReference type="Gene3D" id="3.10.100.10">
    <property type="entry name" value="Mannose-Binding Protein A, subunit A"/>
    <property type="match status" value="2"/>
</dbReference>
<dbReference type="GeneID" id="107103826"/>
<reference evidence="3" key="1">
    <citation type="submission" date="2025-08" db="UniProtKB">
        <authorList>
            <consortium name="Ensembl"/>
        </authorList>
    </citation>
    <scope>IDENTIFICATION</scope>
</reference>
<reference evidence="3" key="2">
    <citation type="submission" date="2025-09" db="UniProtKB">
        <authorList>
            <consortium name="Ensembl"/>
        </authorList>
    </citation>
    <scope>IDENTIFICATION</scope>
</reference>
<dbReference type="PROSITE" id="PS50041">
    <property type="entry name" value="C_TYPE_LECTIN_2"/>
    <property type="match status" value="2"/>
</dbReference>
<dbReference type="SUPFAM" id="SSF56436">
    <property type="entry name" value="C-type lectin-like"/>
    <property type="match status" value="2"/>
</dbReference>
<dbReference type="OMA" id="WIGLHQD"/>
<dbReference type="AlphaFoldDB" id="A0A3Q2CEC4"/>
<evidence type="ECO:0000313" key="3">
    <source>
        <dbReference type="Ensembl" id="ENSCVAP00000003277.1"/>
    </source>
</evidence>
<feature type="signal peptide" evidence="1">
    <location>
        <begin position="1"/>
        <end position="23"/>
    </location>
</feature>
<dbReference type="GeneTree" id="ENSGT00940000163460"/>